<reference evidence="16 17" key="1">
    <citation type="submission" date="2017-03" db="EMBL/GenBank/DDBJ databases">
        <title>Complete genome sequence of Paenibacillus Kribbensis producing bioflocculants.</title>
        <authorList>
            <person name="Lee H.-G."/>
            <person name="Oh H.-M."/>
        </authorList>
    </citation>
    <scope>NUCLEOTIDE SEQUENCE [LARGE SCALE GENOMIC DNA]</scope>
    <source>
        <strain evidence="16 17">AM49</strain>
    </source>
</reference>
<evidence type="ECO:0000256" key="9">
    <source>
        <dbReference type="ARBA" id="ARBA00044926"/>
    </source>
</evidence>
<dbReference type="SFLD" id="SFLDS00003">
    <property type="entry name" value="Haloacid_Dehalogenase"/>
    <property type="match status" value="1"/>
</dbReference>
<evidence type="ECO:0000256" key="15">
    <source>
        <dbReference type="PIRSR" id="PIRSR610972-4"/>
    </source>
</evidence>
<feature type="binding site" evidence="13">
    <location>
        <position position="39"/>
    </location>
    <ligand>
        <name>substrate</name>
    </ligand>
</feature>
<name>A0A222WNF9_9BACL</name>
<dbReference type="SFLD" id="SFLDG01135">
    <property type="entry name" value="C1.5.6:_HAD__Beta-PGM__Phospha"/>
    <property type="match status" value="1"/>
</dbReference>
<evidence type="ECO:0000313" key="16">
    <source>
        <dbReference type="EMBL" id="ASR47454.1"/>
    </source>
</evidence>
<evidence type="ECO:0000256" key="6">
    <source>
        <dbReference type="ARBA" id="ARBA00022842"/>
    </source>
</evidence>
<dbReference type="InterPro" id="IPR023198">
    <property type="entry name" value="PGP-like_dom2"/>
</dbReference>
<protein>
    <recommendedName>
        <fullName evidence="11">Beta-phosphoglucomutase</fullName>
        <ecNumber evidence="10">5.4.2.6</ecNumber>
    </recommendedName>
</protein>
<comment type="catalytic activity">
    <reaction evidence="9">
        <text>beta-D-glucose 1-phosphate = beta-D-glucose 6-phosphate</text>
        <dbReference type="Rhea" id="RHEA:20113"/>
        <dbReference type="ChEBI" id="CHEBI:57684"/>
        <dbReference type="ChEBI" id="CHEBI:58247"/>
        <dbReference type="EC" id="5.4.2.6"/>
    </reaction>
</comment>
<dbReference type="EC" id="5.4.2.6" evidence="10"/>
<evidence type="ECO:0000256" key="13">
    <source>
        <dbReference type="PIRSR" id="PIRSR610972-2"/>
    </source>
</evidence>
<comment type="subcellular location">
    <subcellularLocation>
        <location evidence="1">Cytoplasm</location>
    </subcellularLocation>
</comment>
<evidence type="ECO:0000256" key="4">
    <source>
        <dbReference type="ARBA" id="ARBA00022553"/>
    </source>
</evidence>
<feature type="binding site" evidence="13">
    <location>
        <position position="92"/>
    </location>
    <ligand>
        <name>substrate</name>
    </ligand>
</feature>
<dbReference type="Gene3D" id="1.10.150.240">
    <property type="entry name" value="Putative phosphatase, domain 2"/>
    <property type="match status" value="1"/>
</dbReference>
<dbReference type="InterPro" id="IPR010972">
    <property type="entry name" value="Beta-PGM"/>
</dbReference>
<dbReference type="Gene3D" id="3.40.50.1000">
    <property type="entry name" value="HAD superfamily/HAD-like"/>
    <property type="match status" value="1"/>
</dbReference>
<gene>
    <name evidence="16" type="ORF">B4V02_12600</name>
</gene>
<feature type="binding site" evidence="14">
    <location>
        <position position="185"/>
    </location>
    <ligand>
        <name>Mg(2+)</name>
        <dbReference type="ChEBI" id="CHEBI:18420"/>
    </ligand>
</feature>
<feature type="binding site" evidence="14">
    <location>
        <position position="25"/>
    </location>
    <ligand>
        <name>Mg(2+)</name>
        <dbReference type="ChEBI" id="CHEBI:18420"/>
    </ligand>
</feature>
<dbReference type="FunFam" id="1.10.150.240:FF:000010">
    <property type="entry name" value="Beta-phosphoglucomutase"/>
    <property type="match status" value="1"/>
</dbReference>
<accession>A0A222WNF9</accession>
<dbReference type="InterPro" id="IPR036412">
    <property type="entry name" value="HAD-like_sf"/>
</dbReference>
<evidence type="ECO:0000256" key="3">
    <source>
        <dbReference type="ARBA" id="ARBA00022490"/>
    </source>
</evidence>
<evidence type="ECO:0000313" key="17">
    <source>
        <dbReference type="Proteomes" id="UP000214666"/>
    </source>
</evidence>
<dbReference type="KEGG" id="pkb:B4V02_12600"/>
<dbReference type="NCBIfam" id="TIGR02009">
    <property type="entry name" value="PGMB-YQAB-SF"/>
    <property type="match status" value="1"/>
</dbReference>
<comment type="cofactor">
    <cofactor evidence="14">
        <name>Mg(2+)</name>
        <dbReference type="ChEBI" id="CHEBI:18420"/>
    </cofactor>
    <text evidence="14">Binds 2 magnesium ions per subunit.</text>
</comment>
<feature type="binding site" evidence="13">
    <location>
        <begin position="58"/>
        <end position="63"/>
    </location>
    <ligand>
        <name>substrate</name>
    </ligand>
</feature>
<dbReference type="GO" id="GO:0008801">
    <property type="term" value="F:beta-phosphoglucomutase activity"/>
    <property type="evidence" value="ECO:0007669"/>
    <property type="project" value="UniProtKB-EC"/>
</dbReference>
<feature type="active site" description="Nucleophile" evidence="12">
    <location>
        <position position="23"/>
    </location>
</feature>
<dbReference type="InterPro" id="IPR010976">
    <property type="entry name" value="B-phosphoglucomutase_hydrolase"/>
</dbReference>
<evidence type="ECO:0000256" key="2">
    <source>
        <dbReference type="ARBA" id="ARBA00006171"/>
    </source>
</evidence>
<dbReference type="InterPro" id="IPR023214">
    <property type="entry name" value="HAD_sf"/>
</dbReference>
<dbReference type="AlphaFoldDB" id="A0A222WNF9"/>
<keyword evidence="7" id="KW-0413">Isomerase</keyword>
<dbReference type="GO" id="GO:0005737">
    <property type="term" value="C:cytoplasm"/>
    <property type="evidence" value="ECO:0007669"/>
    <property type="project" value="UniProtKB-SubCell"/>
</dbReference>
<feature type="binding site" evidence="13">
    <location>
        <position position="161"/>
    </location>
    <ligand>
        <name>substrate</name>
    </ligand>
</feature>
<comment type="similarity">
    <text evidence="2">Belongs to the HAD-like hydrolase superfamily. CbbY/CbbZ/Gph/YieH family.</text>
</comment>
<dbReference type="Pfam" id="PF00702">
    <property type="entry name" value="Hydrolase"/>
    <property type="match status" value="1"/>
</dbReference>
<dbReference type="SFLD" id="SFLDG01129">
    <property type="entry name" value="C1.5:_HAD__Beta-PGM__Phosphata"/>
    <property type="match status" value="1"/>
</dbReference>
<dbReference type="PANTHER" id="PTHR46193">
    <property type="entry name" value="6-PHOSPHOGLUCONATE PHOSPHATASE"/>
    <property type="match status" value="1"/>
</dbReference>
<dbReference type="GO" id="GO:0005975">
    <property type="term" value="P:carbohydrate metabolic process"/>
    <property type="evidence" value="ECO:0007669"/>
    <property type="project" value="InterPro"/>
</dbReference>
<keyword evidence="4" id="KW-0597">Phosphoprotein</keyword>
<dbReference type="GO" id="GO:0000287">
    <property type="term" value="F:magnesium ion binding"/>
    <property type="evidence" value="ECO:0007669"/>
    <property type="project" value="InterPro"/>
</dbReference>
<feature type="binding site" evidence="13">
    <location>
        <begin position="130"/>
        <end position="134"/>
    </location>
    <ligand>
        <name>substrate</name>
    </ligand>
</feature>
<feature type="binding site" evidence="14">
    <location>
        <position position="186"/>
    </location>
    <ligand>
        <name>Mg(2+)</name>
        <dbReference type="ChEBI" id="CHEBI:18420"/>
    </ligand>
</feature>
<sequence>MKGNTAHENPLYRECTIEAVIFDLDGVITDTAEYHYIAWKQLGQELGIPFDKEFNEQLKGISRMQSLERILQLGGQDQSYSQAEKADFARRKNEHYVSLLDSLTPEHTYPGIRELLLELRSAGIPAVIASASKNAPQILRALGLESLFQYVVHPDSVAHGKPAPDLFLRGAVEVGAEASRCIGIEDAQAGIQAIKAAGMIAIGIGEENVLKPAGADVVMKDTGGVNLSFLEETLQAFGC</sequence>
<evidence type="ECO:0000256" key="7">
    <source>
        <dbReference type="ARBA" id="ARBA00023235"/>
    </source>
</evidence>
<proteinExistence type="inferred from homology"/>
<feature type="binding site" evidence="13">
    <location>
        <position position="66"/>
    </location>
    <ligand>
        <name>substrate</name>
    </ligand>
</feature>
<dbReference type="STRING" id="172713.GCA_001705305_01071"/>
<keyword evidence="5 14" id="KW-0479">Metal-binding</keyword>
<evidence type="ECO:0000256" key="12">
    <source>
        <dbReference type="PIRSR" id="PIRSR610972-1"/>
    </source>
</evidence>
<dbReference type="SFLD" id="SFLDF00046">
    <property type="entry name" value="beta-phosphoglucomutase"/>
    <property type="match status" value="1"/>
</dbReference>
<keyword evidence="6 14" id="KW-0460">Magnesium</keyword>
<feature type="active site" description="Proton donor/acceptor" evidence="12">
    <location>
        <position position="25"/>
    </location>
</feature>
<feature type="binding site" evidence="14">
    <location>
        <position position="23"/>
    </location>
    <ligand>
        <name>Mg(2+)</name>
        <dbReference type="ChEBI" id="CHEBI:18420"/>
    </ligand>
</feature>
<evidence type="ECO:0000256" key="14">
    <source>
        <dbReference type="PIRSR" id="PIRSR610972-3"/>
    </source>
</evidence>
<keyword evidence="8" id="KW-0119">Carbohydrate metabolism</keyword>
<keyword evidence="3" id="KW-0963">Cytoplasm</keyword>
<evidence type="ECO:0000256" key="8">
    <source>
        <dbReference type="ARBA" id="ARBA00023277"/>
    </source>
</evidence>
<dbReference type="CDD" id="cd02598">
    <property type="entry name" value="HAD_BPGM"/>
    <property type="match status" value="1"/>
</dbReference>
<dbReference type="InterPro" id="IPR006439">
    <property type="entry name" value="HAD-SF_hydro_IA"/>
</dbReference>
<dbReference type="Proteomes" id="UP000214666">
    <property type="component" value="Chromosome"/>
</dbReference>
<dbReference type="InterPro" id="IPR051600">
    <property type="entry name" value="Beta-PGM-like"/>
</dbReference>
<dbReference type="NCBIfam" id="TIGR01990">
    <property type="entry name" value="bPGM"/>
    <property type="match status" value="1"/>
</dbReference>
<dbReference type="SUPFAM" id="SSF56784">
    <property type="entry name" value="HAD-like"/>
    <property type="match status" value="1"/>
</dbReference>
<feature type="site" description="Important for catalytic activity and assists the phosphoryl transfer reaction to Asp8 by balancing charge and orienting the reacting groups" evidence="15">
    <location>
        <position position="161"/>
    </location>
</feature>
<evidence type="ECO:0000256" key="11">
    <source>
        <dbReference type="ARBA" id="ARBA00044991"/>
    </source>
</evidence>
<evidence type="ECO:0000256" key="1">
    <source>
        <dbReference type="ARBA" id="ARBA00004496"/>
    </source>
</evidence>
<dbReference type="EMBL" id="CP020028">
    <property type="protein sequence ID" value="ASR47454.1"/>
    <property type="molecule type" value="Genomic_DNA"/>
</dbReference>
<feature type="binding site" evidence="13">
    <location>
        <begin position="23"/>
        <end position="25"/>
    </location>
    <ligand>
        <name>substrate</name>
    </ligand>
</feature>
<keyword evidence="17" id="KW-1185">Reference proteome</keyword>
<feature type="site" description="Important for catalytic activity and assists the phosphoryl transfer reaction to Asp8 by balancing charge and orienting the reacting groups" evidence="15">
    <location>
        <position position="130"/>
    </location>
</feature>
<dbReference type="RefSeq" id="WP_094155033.1">
    <property type="nucleotide sequence ID" value="NZ_CP020028.1"/>
</dbReference>
<dbReference type="NCBIfam" id="TIGR01509">
    <property type="entry name" value="HAD-SF-IA-v3"/>
    <property type="match status" value="1"/>
</dbReference>
<dbReference type="OrthoDB" id="9797743at2"/>
<evidence type="ECO:0000256" key="10">
    <source>
        <dbReference type="ARBA" id="ARBA00044968"/>
    </source>
</evidence>
<evidence type="ECO:0000256" key="5">
    <source>
        <dbReference type="ARBA" id="ARBA00022723"/>
    </source>
</evidence>
<organism evidence="16 17">
    <name type="scientific">Paenibacillus kribbensis</name>
    <dbReference type="NCBI Taxonomy" id="172713"/>
    <lineage>
        <taxon>Bacteria</taxon>
        <taxon>Bacillati</taxon>
        <taxon>Bacillota</taxon>
        <taxon>Bacilli</taxon>
        <taxon>Bacillales</taxon>
        <taxon>Paenibacillaceae</taxon>
        <taxon>Paenibacillus</taxon>
    </lineage>
</organism>
<dbReference type="PANTHER" id="PTHR46193:SF18">
    <property type="entry name" value="HEXITOL PHOSPHATASE B"/>
    <property type="match status" value="1"/>
</dbReference>